<proteinExistence type="inferred from homology"/>
<evidence type="ECO:0000313" key="3">
    <source>
        <dbReference type="EMBL" id="TDT44034.1"/>
    </source>
</evidence>
<dbReference type="EMBL" id="SOAX01000001">
    <property type="protein sequence ID" value="TDT44034.1"/>
    <property type="molecule type" value="Genomic_DNA"/>
</dbReference>
<comment type="caution">
    <text evidence="3">The sequence shown here is derived from an EMBL/GenBank/DDBJ whole genome shotgun (WGS) entry which is preliminary data.</text>
</comment>
<evidence type="ECO:0000256" key="2">
    <source>
        <dbReference type="SAM" id="SignalP"/>
    </source>
</evidence>
<feature type="chain" id="PRO_5020632597" evidence="2">
    <location>
        <begin position="30"/>
        <end position="271"/>
    </location>
</feature>
<dbReference type="Gene3D" id="3.40.190.10">
    <property type="entry name" value="Periplasmic binding protein-like II"/>
    <property type="match status" value="2"/>
</dbReference>
<evidence type="ECO:0000256" key="1">
    <source>
        <dbReference type="ARBA" id="ARBA00010333"/>
    </source>
</evidence>
<comment type="similarity">
    <text evidence="1">Belongs to the bacterial solute-binding protein 3 family.</text>
</comment>
<reference evidence="3 4" key="1">
    <citation type="submission" date="2019-03" db="EMBL/GenBank/DDBJ databases">
        <title>Genomic Encyclopedia of Type Strains, Phase IV (KMG-IV): sequencing the most valuable type-strain genomes for metagenomic binning, comparative biology and taxonomic classification.</title>
        <authorList>
            <person name="Goeker M."/>
        </authorList>
    </citation>
    <scope>NUCLEOTIDE SEQUENCE [LARGE SCALE GENOMIC DNA]</scope>
    <source>
        <strain evidence="3 4">DSM 15505</strain>
    </source>
</reference>
<dbReference type="RefSeq" id="WP_133734463.1">
    <property type="nucleotide sequence ID" value="NZ_SOAX01000001.1"/>
</dbReference>
<organism evidence="3 4">
    <name type="scientific">Halospina denitrificans</name>
    <dbReference type="NCBI Taxonomy" id="332522"/>
    <lineage>
        <taxon>Bacteria</taxon>
        <taxon>Pseudomonadati</taxon>
        <taxon>Pseudomonadota</taxon>
        <taxon>Gammaproteobacteria</taxon>
        <taxon>Halospina</taxon>
    </lineage>
</organism>
<evidence type="ECO:0000313" key="4">
    <source>
        <dbReference type="Proteomes" id="UP000295830"/>
    </source>
</evidence>
<dbReference type="PANTHER" id="PTHR35936">
    <property type="entry name" value="MEMBRANE-BOUND LYTIC MUREIN TRANSGLYCOSYLASE F"/>
    <property type="match status" value="1"/>
</dbReference>
<dbReference type="Proteomes" id="UP000295830">
    <property type="component" value="Unassembled WGS sequence"/>
</dbReference>
<keyword evidence="2" id="KW-0732">Signal</keyword>
<sequence length="271" mass="30307">MTALVRRAQRLGSVLLLVAVAGLSLPALPADPTITIRADVWFPMNGEPDSDRPGYMIEFAQAIFGAQGYEVDYRAMPWSRSLLNVSLGFSDCVVGAYKEDAPGFVFPETHWGEDQTLFWKRAGSEWHFDGDLASLERLQVGLIRDYAYSPAFDAFMEMHPSGAELLSANNALEQNIRKLMLGRIDVTVESRLVMEAKLEALDMEDEIVPAGRVGAPNPMYIACSPKNPESQRYIEWVDAGTARLRETGELQAILARYGLHDWDRLPEQVER</sequence>
<protein>
    <submittedName>
        <fullName evidence="3">Amino acid ABC transporter substrate-binding protein (PAAT family)</fullName>
    </submittedName>
</protein>
<name>A0A4R7K114_9GAMM</name>
<dbReference type="AlphaFoldDB" id="A0A4R7K114"/>
<keyword evidence="4" id="KW-1185">Reference proteome</keyword>
<dbReference type="OrthoDB" id="245568at2"/>
<gene>
    <name evidence="3" type="ORF">DES49_0133</name>
</gene>
<dbReference type="SUPFAM" id="SSF53850">
    <property type="entry name" value="Periplasmic binding protein-like II"/>
    <property type="match status" value="1"/>
</dbReference>
<accession>A0A4R7K114</accession>
<dbReference type="PANTHER" id="PTHR35936:SF25">
    <property type="entry name" value="ABC TRANSPORTER SUBSTRATE-BINDING PROTEIN"/>
    <property type="match status" value="1"/>
</dbReference>
<feature type="signal peptide" evidence="2">
    <location>
        <begin position="1"/>
        <end position="29"/>
    </location>
</feature>